<sequence length="58" mass="6385">MTPISVTIPQAMSMTGLGRSSIYRLFQEKKLTPRKAGKRTLILTSEISDYINSLPTAA</sequence>
<evidence type="ECO:0000259" key="1">
    <source>
        <dbReference type="Pfam" id="PF12728"/>
    </source>
</evidence>
<name>A0A371XGJ5_9HYPH</name>
<keyword evidence="3" id="KW-1185">Reference proteome</keyword>
<dbReference type="Proteomes" id="UP000262379">
    <property type="component" value="Unassembled WGS sequence"/>
</dbReference>
<feature type="domain" description="Helix-turn-helix" evidence="1">
    <location>
        <begin position="7"/>
        <end position="53"/>
    </location>
</feature>
<keyword evidence="2" id="KW-0238">DNA-binding</keyword>
<protein>
    <submittedName>
        <fullName evidence="2">DNA-binding protein</fullName>
    </submittedName>
</protein>
<dbReference type="GO" id="GO:0003677">
    <property type="term" value="F:DNA binding"/>
    <property type="evidence" value="ECO:0007669"/>
    <property type="project" value="UniProtKB-KW"/>
</dbReference>
<dbReference type="InterPro" id="IPR041657">
    <property type="entry name" value="HTH_17"/>
</dbReference>
<dbReference type="AlphaFoldDB" id="A0A371XGJ5"/>
<accession>A0A371XGJ5</accession>
<dbReference type="Pfam" id="PF12728">
    <property type="entry name" value="HTH_17"/>
    <property type="match status" value="1"/>
</dbReference>
<evidence type="ECO:0000313" key="3">
    <source>
        <dbReference type="Proteomes" id="UP000262379"/>
    </source>
</evidence>
<comment type="caution">
    <text evidence="2">The sequence shown here is derived from an EMBL/GenBank/DDBJ whole genome shotgun (WGS) entry which is preliminary data.</text>
</comment>
<reference evidence="3" key="1">
    <citation type="submission" date="2018-08" db="EMBL/GenBank/DDBJ databases">
        <authorList>
            <person name="Im W.T."/>
        </authorList>
    </citation>
    <scope>NUCLEOTIDE SEQUENCE [LARGE SCALE GENOMIC DNA]</scope>
    <source>
        <strain evidence="3">LA-28</strain>
    </source>
</reference>
<evidence type="ECO:0000313" key="2">
    <source>
        <dbReference type="EMBL" id="RFC68355.1"/>
    </source>
</evidence>
<dbReference type="RefSeq" id="WP_116622793.1">
    <property type="nucleotide sequence ID" value="NZ_QURN01000004.1"/>
</dbReference>
<organism evidence="2 3">
    <name type="scientific">Mesorhizobium denitrificans</name>
    <dbReference type="NCBI Taxonomy" id="2294114"/>
    <lineage>
        <taxon>Bacteria</taxon>
        <taxon>Pseudomonadati</taxon>
        <taxon>Pseudomonadota</taxon>
        <taxon>Alphaproteobacteria</taxon>
        <taxon>Hyphomicrobiales</taxon>
        <taxon>Phyllobacteriaceae</taxon>
        <taxon>Mesorhizobium</taxon>
    </lineage>
</organism>
<dbReference type="EMBL" id="QURN01000004">
    <property type="protein sequence ID" value="RFC68355.1"/>
    <property type="molecule type" value="Genomic_DNA"/>
</dbReference>
<proteinExistence type="predicted"/>
<gene>
    <name evidence="2" type="ORF">DY251_05070</name>
</gene>